<keyword evidence="1" id="KW-0812">Transmembrane</keyword>
<dbReference type="Proteomes" id="UP000235005">
    <property type="component" value="Unassembled WGS sequence"/>
</dbReference>
<organism evidence="2 3">
    <name type="scientific">Pseudohalioglobus lutimaris</name>
    <dbReference type="NCBI Taxonomy" id="1737061"/>
    <lineage>
        <taxon>Bacteria</taxon>
        <taxon>Pseudomonadati</taxon>
        <taxon>Pseudomonadota</taxon>
        <taxon>Gammaproteobacteria</taxon>
        <taxon>Cellvibrionales</taxon>
        <taxon>Halieaceae</taxon>
        <taxon>Pseudohalioglobus</taxon>
    </lineage>
</organism>
<dbReference type="EMBL" id="PKUS01000001">
    <property type="protein sequence ID" value="PLW70767.1"/>
    <property type="molecule type" value="Genomic_DNA"/>
</dbReference>
<keyword evidence="3" id="KW-1185">Reference proteome</keyword>
<gene>
    <name evidence="2" type="ORF">C0039_01150</name>
</gene>
<name>A0A2N5X8F2_9GAMM</name>
<accession>A0A2N5X8F2</accession>
<dbReference type="OrthoDB" id="283083at2"/>
<keyword evidence="1" id="KW-0472">Membrane</keyword>
<feature type="transmembrane region" description="Helical" evidence="1">
    <location>
        <begin position="35"/>
        <end position="52"/>
    </location>
</feature>
<dbReference type="Pfam" id="PF14316">
    <property type="entry name" value="DUF4381"/>
    <property type="match status" value="1"/>
</dbReference>
<dbReference type="AlphaFoldDB" id="A0A2N5X8F2"/>
<comment type="caution">
    <text evidence="2">The sequence shown here is derived from an EMBL/GenBank/DDBJ whole genome shotgun (WGS) entry which is preliminary data.</text>
</comment>
<dbReference type="RefSeq" id="WP_075999625.1">
    <property type="nucleotide sequence ID" value="NZ_PKUS01000001.1"/>
</dbReference>
<protein>
    <submittedName>
        <fullName evidence="2">DUF4381 domain-containing protein</fullName>
    </submittedName>
</protein>
<dbReference type="InterPro" id="IPR025489">
    <property type="entry name" value="DUF4381"/>
</dbReference>
<reference evidence="2 3" key="1">
    <citation type="submission" date="2018-01" db="EMBL/GenBank/DDBJ databases">
        <title>The draft genome sequence of Halioglobus lutimaris HF004.</title>
        <authorList>
            <person name="Du Z.-J."/>
            <person name="Shi M.-J."/>
        </authorList>
    </citation>
    <scope>NUCLEOTIDE SEQUENCE [LARGE SCALE GENOMIC DNA]</scope>
    <source>
        <strain evidence="2 3">HF004</strain>
    </source>
</reference>
<sequence>MSLPPLPDIFGNYVLGDFNEIAAPPPIDWLPQTPGWYAVAAALLFLFSRYSWRRLRHWYRNRYRREARIRLQALEGSEDIVADVNRLLKLTAMAAFSRQEVARLSGDKWTQFLNSQCQPTPFDDGDCQLLGAGVYQGSSVDSSSGSRLLRASLNWVDQHKNRYDD</sequence>
<evidence type="ECO:0000256" key="1">
    <source>
        <dbReference type="SAM" id="Phobius"/>
    </source>
</evidence>
<proteinExistence type="predicted"/>
<evidence type="ECO:0000313" key="2">
    <source>
        <dbReference type="EMBL" id="PLW70767.1"/>
    </source>
</evidence>
<keyword evidence="1" id="KW-1133">Transmembrane helix</keyword>
<evidence type="ECO:0000313" key="3">
    <source>
        <dbReference type="Proteomes" id="UP000235005"/>
    </source>
</evidence>